<name>A0AAQ4D9B1_AMBAM</name>
<dbReference type="AlphaFoldDB" id="A0AAQ4D9B1"/>
<organism evidence="3 4">
    <name type="scientific">Amblyomma americanum</name>
    <name type="common">Lone star tick</name>
    <dbReference type="NCBI Taxonomy" id="6943"/>
    <lineage>
        <taxon>Eukaryota</taxon>
        <taxon>Metazoa</taxon>
        <taxon>Ecdysozoa</taxon>
        <taxon>Arthropoda</taxon>
        <taxon>Chelicerata</taxon>
        <taxon>Arachnida</taxon>
        <taxon>Acari</taxon>
        <taxon>Parasitiformes</taxon>
        <taxon>Ixodida</taxon>
        <taxon>Ixodoidea</taxon>
        <taxon>Ixodidae</taxon>
        <taxon>Amblyomminae</taxon>
        <taxon>Amblyomma</taxon>
    </lineage>
</organism>
<evidence type="ECO:0000256" key="1">
    <source>
        <dbReference type="SAM" id="MobiDB-lite"/>
    </source>
</evidence>
<evidence type="ECO:0000313" key="4">
    <source>
        <dbReference type="Proteomes" id="UP001321473"/>
    </source>
</evidence>
<protein>
    <recommendedName>
        <fullName evidence="5">Secreted protein</fullName>
    </recommendedName>
</protein>
<gene>
    <name evidence="3" type="ORF">V5799_003320</name>
</gene>
<feature type="signal peptide" evidence="2">
    <location>
        <begin position="1"/>
        <end position="20"/>
    </location>
</feature>
<comment type="caution">
    <text evidence="3">The sequence shown here is derived from an EMBL/GenBank/DDBJ whole genome shotgun (WGS) entry which is preliminary data.</text>
</comment>
<keyword evidence="4" id="KW-1185">Reference proteome</keyword>
<reference evidence="3 4" key="1">
    <citation type="journal article" date="2023" name="Arcadia Sci">
        <title>De novo assembly of a long-read Amblyomma americanum tick genome.</title>
        <authorList>
            <person name="Chou S."/>
            <person name="Poskanzer K.E."/>
            <person name="Rollins M."/>
            <person name="Thuy-Boun P.S."/>
        </authorList>
    </citation>
    <scope>NUCLEOTIDE SEQUENCE [LARGE SCALE GENOMIC DNA]</scope>
    <source>
        <strain evidence="3">F_SG_1</strain>
        <tissue evidence="3">Salivary glands</tissue>
    </source>
</reference>
<dbReference type="EMBL" id="JARKHS020033475">
    <property type="protein sequence ID" value="KAK8759051.1"/>
    <property type="molecule type" value="Genomic_DNA"/>
</dbReference>
<feature type="compositionally biased region" description="Gly residues" evidence="1">
    <location>
        <begin position="86"/>
        <end position="95"/>
    </location>
</feature>
<proteinExistence type="predicted"/>
<feature type="region of interest" description="Disordered" evidence="1">
    <location>
        <begin position="76"/>
        <end position="95"/>
    </location>
</feature>
<sequence>MSCVSLILLSILPFAAVVEAGTMTDLMALHYRCLRVCFPYGTAPQCRPRCRCYAERGSLTAGMCFDPSIPRPQSYGPPVNSHGQVGNAGYGFRQG</sequence>
<keyword evidence="2" id="KW-0732">Signal</keyword>
<accession>A0AAQ4D9B1</accession>
<evidence type="ECO:0000313" key="3">
    <source>
        <dbReference type="EMBL" id="KAK8759051.1"/>
    </source>
</evidence>
<evidence type="ECO:0008006" key="5">
    <source>
        <dbReference type="Google" id="ProtNLM"/>
    </source>
</evidence>
<feature type="chain" id="PRO_5042990285" description="Secreted protein" evidence="2">
    <location>
        <begin position="21"/>
        <end position="95"/>
    </location>
</feature>
<evidence type="ECO:0000256" key="2">
    <source>
        <dbReference type="SAM" id="SignalP"/>
    </source>
</evidence>
<dbReference type="Proteomes" id="UP001321473">
    <property type="component" value="Unassembled WGS sequence"/>
</dbReference>